<comment type="caution">
    <text evidence="1">The sequence shown here is derived from an EMBL/GenBank/DDBJ whole genome shotgun (WGS) entry which is preliminary data.</text>
</comment>
<dbReference type="OrthoDB" id="913488at2759"/>
<feature type="non-terminal residue" evidence="1">
    <location>
        <position position="1"/>
    </location>
</feature>
<keyword evidence="2" id="KW-1185">Reference proteome</keyword>
<dbReference type="EMBL" id="QJKJ01005834">
    <property type="protein sequence ID" value="RDX88813.1"/>
    <property type="molecule type" value="Genomic_DNA"/>
</dbReference>
<evidence type="ECO:0000313" key="2">
    <source>
        <dbReference type="Proteomes" id="UP000257109"/>
    </source>
</evidence>
<sequence length="138" mass="15344">MRMEINIPLLDAIKQIPKYAKFLKELCLHKRKKMKGGEEFGGVVLALTKNEIFTTRAKSLPKKCRDPGIFSIPCTIGECTFADAMLDLGALINALNFGDLEPTGMTIQLANRSIIETLGILEDVLVQVDELIQLTFMC</sequence>
<name>A0A371GET2_MUCPR</name>
<proteinExistence type="predicted"/>
<dbReference type="PANTHER" id="PTHR33067:SF9">
    <property type="entry name" value="RNA-DIRECTED DNA POLYMERASE"/>
    <property type="match status" value="1"/>
</dbReference>
<dbReference type="InterPro" id="IPR021109">
    <property type="entry name" value="Peptidase_aspartic_dom_sf"/>
</dbReference>
<dbReference type="AlphaFoldDB" id="A0A371GET2"/>
<organism evidence="1 2">
    <name type="scientific">Mucuna pruriens</name>
    <name type="common">Velvet bean</name>
    <name type="synonym">Dolichos pruriens</name>
    <dbReference type="NCBI Taxonomy" id="157652"/>
    <lineage>
        <taxon>Eukaryota</taxon>
        <taxon>Viridiplantae</taxon>
        <taxon>Streptophyta</taxon>
        <taxon>Embryophyta</taxon>
        <taxon>Tracheophyta</taxon>
        <taxon>Spermatophyta</taxon>
        <taxon>Magnoliopsida</taxon>
        <taxon>eudicotyledons</taxon>
        <taxon>Gunneridae</taxon>
        <taxon>Pentapetalae</taxon>
        <taxon>rosids</taxon>
        <taxon>fabids</taxon>
        <taxon>Fabales</taxon>
        <taxon>Fabaceae</taxon>
        <taxon>Papilionoideae</taxon>
        <taxon>50 kb inversion clade</taxon>
        <taxon>NPAAA clade</taxon>
        <taxon>indigoferoid/millettioid clade</taxon>
        <taxon>Phaseoleae</taxon>
        <taxon>Mucuna</taxon>
    </lineage>
</organism>
<evidence type="ECO:0008006" key="3">
    <source>
        <dbReference type="Google" id="ProtNLM"/>
    </source>
</evidence>
<accession>A0A371GET2</accession>
<evidence type="ECO:0000313" key="1">
    <source>
        <dbReference type="EMBL" id="RDX88813.1"/>
    </source>
</evidence>
<gene>
    <name evidence="1" type="ORF">CR513_29534</name>
</gene>
<dbReference type="PANTHER" id="PTHR33067">
    <property type="entry name" value="RNA-DIRECTED DNA POLYMERASE-RELATED"/>
    <property type="match status" value="1"/>
</dbReference>
<dbReference type="Gene3D" id="2.40.70.10">
    <property type="entry name" value="Acid Proteases"/>
    <property type="match status" value="1"/>
</dbReference>
<protein>
    <recommendedName>
        <fullName evidence="3">Aspartic peptidase DDI1-type domain-containing protein</fullName>
    </recommendedName>
</protein>
<reference evidence="1" key="1">
    <citation type="submission" date="2018-05" db="EMBL/GenBank/DDBJ databases">
        <title>Draft genome of Mucuna pruriens seed.</title>
        <authorList>
            <person name="Nnadi N.E."/>
            <person name="Vos R."/>
            <person name="Hasami M.H."/>
            <person name="Devisetty U.K."/>
            <person name="Aguiy J.C."/>
        </authorList>
    </citation>
    <scope>NUCLEOTIDE SEQUENCE [LARGE SCALE GENOMIC DNA]</scope>
    <source>
        <strain evidence="1">JCA_2017</strain>
    </source>
</reference>
<dbReference type="Proteomes" id="UP000257109">
    <property type="component" value="Unassembled WGS sequence"/>
</dbReference>